<evidence type="ECO:0000313" key="10">
    <source>
        <dbReference type="Proteomes" id="UP000001400"/>
    </source>
</evidence>
<dbReference type="CDD" id="cd06160">
    <property type="entry name" value="S2P-M50_like_2"/>
    <property type="match status" value="1"/>
</dbReference>
<dbReference type="STRING" id="439481.Aboo_1446"/>
<organism evidence="9 10">
    <name type="scientific">Aciduliprofundum boonei (strain DSM 19572 / T469)</name>
    <dbReference type="NCBI Taxonomy" id="439481"/>
    <lineage>
        <taxon>Archaea</taxon>
        <taxon>Methanobacteriati</taxon>
        <taxon>Thermoplasmatota</taxon>
        <taxon>DHVE2 group</taxon>
        <taxon>Candidatus Aciduliprofundum</taxon>
    </lineage>
</organism>
<dbReference type="EMBL" id="CP001941">
    <property type="protein sequence ID" value="ADD09253.1"/>
    <property type="molecule type" value="Genomic_DNA"/>
</dbReference>
<evidence type="ECO:0000256" key="2">
    <source>
        <dbReference type="ARBA" id="ARBA00022670"/>
    </source>
</evidence>
<evidence type="ECO:0000256" key="4">
    <source>
        <dbReference type="ARBA" id="ARBA00022801"/>
    </source>
</evidence>
<reference evidence="9" key="1">
    <citation type="submission" date="2010-02" db="EMBL/GenBank/DDBJ databases">
        <title>Complete sequence of Aciduliprofundum boonei T469.</title>
        <authorList>
            <consortium name="US DOE Joint Genome Institute"/>
            <person name="Lucas S."/>
            <person name="Copeland A."/>
            <person name="Lapidus A."/>
            <person name="Cheng J.-F."/>
            <person name="Bruce D."/>
            <person name="Goodwin L."/>
            <person name="Pitluck S."/>
            <person name="Saunders E."/>
            <person name="Detter J.C."/>
            <person name="Han C."/>
            <person name="Tapia R."/>
            <person name="Land M."/>
            <person name="Hauser L."/>
            <person name="Kyrpides N."/>
            <person name="Mikhailova N."/>
            <person name="Flores G."/>
            <person name="Reysenbach A.-L."/>
            <person name="Woyke T."/>
        </authorList>
    </citation>
    <scope>NUCLEOTIDE SEQUENCE</scope>
    <source>
        <strain evidence="9">T469</strain>
    </source>
</reference>
<keyword evidence="3" id="KW-0812">Transmembrane</keyword>
<name>B5ICY5_ACIB4</name>
<dbReference type="InterPro" id="IPR044838">
    <property type="entry name" value="EGY1-like"/>
</dbReference>
<evidence type="ECO:0000259" key="8">
    <source>
        <dbReference type="Pfam" id="PF02163"/>
    </source>
</evidence>
<dbReference type="Pfam" id="PF02163">
    <property type="entry name" value="Peptidase_M50"/>
    <property type="match status" value="1"/>
</dbReference>
<dbReference type="GO" id="GO:0016020">
    <property type="term" value="C:membrane"/>
    <property type="evidence" value="ECO:0007669"/>
    <property type="project" value="UniProtKB-SubCell"/>
</dbReference>
<comment type="subcellular location">
    <subcellularLocation>
        <location evidence="1">Membrane</location>
        <topology evidence="1">Multi-pass membrane protein</topology>
    </subcellularLocation>
</comment>
<dbReference type="eggNOG" id="arCOG00609">
    <property type="taxonomic scope" value="Archaea"/>
</dbReference>
<sequence>MINPEIEEINYLVRKYLNVYDFRITPDHLEFYFTLGDEELFGKNFESLRLEFKKRGVIPIVRREGGEYVLVVIRPPRRKFMSVWVNIALLIATLASTIWVGIGYYTTYYGSHGLWQNVLGGFLYFALPLMTILGVHEMGHYFAAKKHNVSVSLPFFIPAPTILGTLGAFISIREPIPDKRSLVDIGLAGPIAGFIVAIPVTLLGMYLGGLNPPAINPESTNQYILLNVPIIYEFLSLFIPSPEFIHPMAMAGWVGFVVTAINLFPIGQLDGGHVARAIAGDKTKYVSYAFAGILFILGFWYPGWIIFAILVVFLGLNHPPPLNDITKLDKKRWALAISGFLLLAVTFVPIPMQMVTLHENMELSASLDSSILVENLSEYTTLHIFVQNKGEMKENTTVLINGDFNISKMEFNFLVEPGGNWSANVTIGMKEKGNFQLKVSLITKTGYGKEVDMDVLCLNESNTLKFVPDEINKYSFNVTIENSGMPRVVKFMSLNNEYFAVVSSTVSVKDNSIVIDENSSAILHFVVGGSTVILAIDNAHYEAAFLKVEV</sequence>
<accession>B5ICY5</accession>
<gene>
    <name evidence="9" type="ordered locus">Aboo_1446</name>
</gene>
<proteinExistence type="predicted"/>
<keyword evidence="10" id="KW-1185">Reference proteome</keyword>
<feature type="domain" description="Peptidase M50" evidence="8">
    <location>
        <begin position="124"/>
        <end position="281"/>
    </location>
</feature>
<evidence type="ECO:0000256" key="7">
    <source>
        <dbReference type="ARBA" id="ARBA00023136"/>
    </source>
</evidence>
<keyword evidence="6" id="KW-1133">Transmembrane helix</keyword>
<dbReference type="InterPro" id="IPR008915">
    <property type="entry name" value="Peptidase_M50"/>
</dbReference>
<evidence type="ECO:0000256" key="1">
    <source>
        <dbReference type="ARBA" id="ARBA00004141"/>
    </source>
</evidence>
<dbReference type="PANTHER" id="PTHR31412">
    <property type="entry name" value="ZINC METALLOPROTEASE EGY1"/>
    <property type="match status" value="1"/>
</dbReference>
<dbReference type="PANTHER" id="PTHR31412:SF0">
    <property type="entry name" value="ZINC METALLOPROTEASE EGY1, CHLOROPLASTIC-RELATED"/>
    <property type="match status" value="1"/>
</dbReference>
<dbReference type="KEGG" id="abi:Aboo_1446"/>
<keyword evidence="4" id="KW-0378">Hydrolase</keyword>
<evidence type="ECO:0000256" key="6">
    <source>
        <dbReference type="ARBA" id="ARBA00022989"/>
    </source>
</evidence>
<dbReference type="GO" id="GO:0008233">
    <property type="term" value="F:peptidase activity"/>
    <property type="evidence" value="ECO:0007669"/>
    <property type="project" value="UniProtKB-KW"/>
</dbReference>
<dbReference type="GeneID" id="8828411"/>
<dbReference type="GO" id="GO:0006508">
    <property type="term" value="P:proteolysis"/>
    <property type="evidence" value="ECO:0007669"/>
    <property type="project" value="UniProtKB-KW"/>
</dbReference>
<keyword evidence="7" id="KW-0472">Membrane</keyword>
<evidence type="ECO:0000256" key="5">
    <source>
        <dbReference type="ARBA" id="ARBA00022946"/>
    </source>
</evidence>
<dbReference type="Proteomes" id="UP000001400">
    <property type="component" value="Chromosome"/>
</dbReference>
<keyword evidence="2" id="KW-0645">Protease</keyword>
<evidence type="ECO:0000256" key="3">
    <source>
        <dbReference type="ARBA" id="ARBA00022692"/>
    </source>
</evidence>
<dbReference type="HOGENOM" id="CLU_494011_0_0_2"/>
<dbReference type="OrthoDB" id="19110at2157"/>
<keyword evidence="5" id="KW-0809">Transit peptide</keyword>
<dbReference type="AlphaFoldDB" id="B5ICY5"/>
<evidence type="ECO:0000313" key="9">
    <source>
        <dbReference type="EMBL" id="ADD09253.1"/>
    </source>
</evidence>
<dbReference type="RefSeq" id="WP_008084140.1">
    <property type="nucleotide sequence ID" value="NC_013926.1"/>
</dbReference>
<protein>
    <submittedName>
        <fullName evidence="9">Peptidase M50</fullName>
    </submittedName>
</protein>